<gene>
    <name evidence="2" type="ORF">RUM44_005765</name>
</gene>
<proteinExistence type="predicted"/>
<evidence type="ECO:0000313" key="3">
    <source>
        <dbReference type="Proteomes" id="UP001359485"/>
    </source>
</evidence>
<sequence length="171" mass="19251">MDVSPVVVPSVQDGVSIQRYVTHDLQKILVGRKDRRHAVSVGSRGLLLVGYNQIIPQEVSHYTMCIGRQFPSPGTENALIPKSWRNRYIYIDLGRILEAGIPAYTKCTEQSRWLISAGYDEVYPTTNLLLDRPFFTPRKNAHAERTPLEGMSSTVGLESTKKGRSPSYSER</sequence>
<dbReference type="EMBL" id="JAWJWF010000006">
    <property type="protein sequence ID" value="KAK6631239.1"/>
    <property type="molecule type" value="Genomic_DNA"/>
</dbReference>
<reference evidence="2 3" key="1">
    <citation type="submission" date="2023-09" db="EMBL/GenBank/DDBJ databases">
        <title>Genomes of two closely related lineages of the louse Polyplax serrata with different host specificities.</title>
        <authorList>
            <person name="Martinu J."/>
            <person name="Tarabai H."/>
            <person name="Stefka J."/>
            <person name="Hypsa V."/>
        </authorList>
    </citation>
    <scope>NUCLEOTIDE SEQUENCE [LARGE SCALE GENOMIC DNA]</scope>
    <source>
        <strain evidence="2">98ZLc_SE</strain>
    </source>
</reference>
<organism evidence="2 3">
    <name type="scientific">Polyplax serrata</name>
    <name type="common">Common mouse louse</name>
    <dbReference type="NCBI Taxonomy" id="468196"/>
    <lineage>
        <taxon>Eukaryota</taxon>
        <taxon>Metazoa</taxon>
        <taxon>Ecdysozoa</taxon>
        <taxon>Arthropoda</taxon>
        <taxon>Hexapoda</taxon>
        <taxon>Insecta</taxon>
        <taxon>Pterygota</taxon>
        <taxon>Neoptera</taxon>
        <taxon>Paraneoptera</taxon>
        <taxon>Psocodea</taxon>
        <taxon>Troctomorpha</taxon>
        <taxon>Phthiraptera</taxon>
        <taxon>Anoplura</taxon>
        <taxon>Polyplacidae</taxon>
        <taxon>Polyplax</taxon>
    </lineage>
</organism>
<name>A0ABR1AY02_POLSC</name>
<feature type="region of interest" description="Disordered" evidence="1">
    <location>
        <begin position="142"/>
        <end position="171"/>
    </location>
</feature>
<accession>A0ABR1AY02</accession>
<evidence type="ECO:0000313" key="2">
    <source>
        <dbReference type="EMBL" id="KAK6631239.1"/>
    </source>
</evidence>
<dbReference type="Proteomes" id="UP001359485">
    <property type="component" value="Unassembled WGS sequence"/>
</dbReference>
<comment type="caution">
    <text evidence="2">The sequence shown here is derived from an EMBL/GenBank/DDBJ whole genome shotgun (WGS) entry which is preliminary data.</text>
</comment>
<evidence type="ECO:0000256" key="1">
    <source>
        <dbReference type="SAM" id="MobiDB-lite"/>
    </source>
</evidence>
<keyword evidence="3" id="KW-1185">Reference proteome</keyword>
<protein>
    <submittedName>
        <fullName evidence="2">Uncharacterized protein</fullName>
    </submittedName>
</protein>